<reference evidence="3 4" key="1">
    <citation type="submission" date="2013-07" db="EMBL/GenBank/DDBJ databases">
        <title>The Genome Sequence of Cryptococcus heveanensis BCC8398.</title>
        <authorList>
            <consortium name="The Broad Institute Genome Sequencing Platform"/>
            <person name="Cuomo C."/>
            <person name="Litvintseva A."/>
            <person name="Chen Y."/>
            <person name="Heitman J."/>
            <person name="Sun S."/>
            <person name="Springer D."/>
            <person name="Dromer F."/>
            <person name="Young S.K."/>
            <person name="Zeng Q."/>
            <person name="Gargeya S."/>
            <person name="Fitzgerald M."/>
            <person name="Abouelleil A."/>
            <person name="Alvarado L."/>
            <person name="Berlin A.M."/>
            <person name="Chapman S.B."/>
            <person name="Dewar J."/>
            <person name="Goldberg J."/>
            <person name="Griggs A."/>
            <person name="Gujja S."/>
            <person name="Hansen M."/>
            <person name="Howarth C."/>
            <person name="Imamovic A."/>
            <person name="Larimer J."/>
            <person name="McCowan C."/>
            <person name="Murphy C."/>
            <person name="Pearson M."/>
            <person name="Priest M."/>
            <person name="Roberts A."/>
            <person name="Saif S."/>
            <person name="Shea T."/>
            <person name="Sykes S."/>
            <person name="Wortman J."/>
            <person name="Nusbaum C."/>
            <person name="Birren B."/>
        </authorList>
    </citation>
    <scope>NUCLEOTIDE SEQUENCE [LARGE SCALE GENOMIC DNA]</scope>
    <source>
        <strain evidence="3 4">BCC8398</strain>
    </source>
</reference>
<dbReference type="AlphaFoldDB" id="A0A1B9H1I2"/>
<dbReference type="InterPro" id="IPR001810">
    <property type="entry name" value="F-box_dom"/>
</dbReference>
<dbReference type="Proteomes" id="UP000092666">
    <property type="component" value="Unassembled WGS sequence"/>
</dbReference>
<reference evidence="4" key="2">
    <citation type="submission" date="2013-12" db="EMBL/GenBank/DDBJ databases">
        <title>Evolution of pathogenesis and genome organization in the Tremellales.</title>
        <authorList>
            <person name="Cuomo C."/>
            <person name="Litvintseva A."/>
            <person name="Heitman J."/>
            <person name="Chen Y."/>
            <person name="Sun S."/>
            <person name="Springer D."/>
            <person name="Dromer F."/>
            <person name="Young S."/>
            <person name="Zeng Q."/>
            <person name="Chapman S."/>
            <person name="Gujja S."/>
            <person name="Saif S."/>
            <person name="Birren B."/>
        </authorList>
    </citation>
    <scope>NUCLEOTIDE SEQUENCE [LARGE SCALE GENOMIC DNA]</scope>
    <source>
        <strain evidence="4">BCC8398</strain>
    </source>
</reference>
<evidence type="ECO:0000313" key="3">
    <source>
        <dbReference type="EMBL" id="OCF37110.1"/>
    </source>
</evidence>
<feature type="domain" description="F-box" evidence="2">
    <location>
        <begin position="59"/>
        <end position="102"/>
    </location>
</feature>
<name>A0A1B9H1I2_9TREE</name>
<proteinExistence type="predicted"/>
<dbReference type="InterPro" id="IPR036047">
    <property type="entry name" value="F-box-like_dom_sf"/>
</dbReference>
<sequence>MTSACGLEETTIDPNEITIRISTLDLNAMPSTSSPSLPSYTTPASNGEVSEPTAPAQPRLPFELIRKIIAYIEYPPSLASCALVSKSIHSIAISRLYTSISLSHAEAIIAFVTQVPKEKKKLVQRAYFAFVPEYYNTMPIVKDLHVDIFETPPPGGLAHGSLSPTAKSNPTRRPIECDRALTATSLHLMSQWSATIQIKLLDCCVFCATGDLGPSGFPKLAKCLKIAPIVVKPYSEGTYTAEHLH</sequence>
<feature type="compositionally biased region" description="Low complexity" evidence="1">
    <location>
        <begin position="30"/>
        <end position="45"/>
    </location>
</feature>
<dbReference type="EMBL" id="KI669493">
    <property type="protein sequence ID" value="OCF37110.1"/>
    <property type="molecule type" value="Genomic_DNA"/>
</dbReference>
<organism evidence="3 4">
    <name type="scientific">Kwoniella heveanensis BCC8398</name>
    <dbReference type="NCBI Taxonomy" id="1296120"/>
    <lineage>
        <taxon>Eukaryota</taxon>
        <taxon>Fungi</taxon>
        <taxon>Dikarya</taxon>
        <taxon>Basidiomycota</taxon>
        <taxon>Agaricomycotina</taxon>
        <taxon>Tremellomycetes</taxon>
        <taxon>Tremellales</taxon>
        <taxon>Cryptococcaceae</taxon>
        <taxon>Kwoniella</taxon>
    </lineage>
</organism>
<protein>
    <recommendedName>
        <fullName evidence="2">F-box domain-containing protein</fullName>
    </recommendedName>
</protein>
<evidence type="ECO:0000256" key="1">
    <source>
        <dbReference type="SAM" id="MobiDB-lite"/>
    </source>
</evidence>
<dbReference type="SUPFAM" id="SSF81383">
    <property type="entry name" value="F-box domain"/>
    <property type="match status" value="1"/>
</dbReference>
<accession>A0A1B9H1I2</accession>
<keyword evidence="4" id="KW-1185">Reference proteome</keyword>
<feature type="region of interest" description="Disordered" evidence="1">
    <location>
        <begin position="29"/>
        <end position="55"/>
    </location>
</feature>
<gene>
    <name evidence="3" type="ORF">I316_01015</name>
</gene>
<evidence type="ECO:0000259" key="2">
    <source>
        <dbReference type="Pfam" id="PF12937"/>
    </source>
</evidence>
<dbReference type="Pfam" id="PF12937">
    <property type="entry name" value="F-box-like"/>
    <property type="match status" value="1"/>
</dbReference>
<evidence type="ECO:0000313" key="4">
    <source>
        <dbReference type="Proteomes" id="UP000092666"/>
    </source>
</evidence>